<sequence length="292" mass="33854">MNTQQGKETSLLLIGGIGDGKSSLGNFILENNSFVVGYGSEPTTQETIGYNGRYDKSNVFVIDTPGIQESGEMDENKLNQMIDYLKEQEGTKAVIIVLNFNTEILSENIKRMVKLLCNIFPVDDFWKHVCIVWTNCSYNKSENEVEEQIKTKKDKINPELLNLIKETTRDEEDIEFPMFFVDLQSDEGCDNTKSENEIKNLLNWAYYLTPLDKKRSEKNTPKYKKVEPQEKEQTEIIEVNDDYIKLRIYRIEREKRTGFDGEITYTEWKVISYQDKTEVKPPQKSSGKCVVM</sequence>
<name>B0EG98_ENTDS</name>
<dbReference type="FunFam" id="3.40.50.300:FF:001252">
    <property type="entry name" value="AIG1 family protein"/>
    <property type="match status" value="1"/>
</dbReference>
<dbReference type="Proteomes" id="UP000008076">
    <property type="component" value="Unassembled WGS sequence"/>
</dbReference>
<dbReference type="VEuPathDB" id="AmoebaDB:EDI_234300"/>
<evidence type="ECO:0000256" key="14">
    <source>
        <dbReference type="ARBA" id="ARBA00023134"/>
    </source>
</evidence>
<dbReference type="OrthoDB" id="8954335at2759"/>
<dbReference type="SUPFAM" id="SSF52540">
    <property type="entry name" value="P-loop containing nucleoside triphosphate hydrolases"/>
    <property type="match status" value="1"/>
</dbReference>
<evidence type="ECO:0000259" key="17">
    <source>
        <dbReference type="PROSITE" id="PS51720"/>
    </source>
</evidence>
<keyword evidence="6" id="KW-0812">Transmembrane</keyword>
<proteinExistence type="predicted"/>
<evidence type="ECO:0000256" key="4">
    <source>
        <dbReference type="ARBA" id="ARBA00022528"/>
    </source>
</evidence>
<keyword evidence="11" id="KW-0460">Magnesium</keyword>
<keyword evidence="13" id="KW-1133">Transmembrane helix</keyword>
<gene>
    <name evidence="18" type="ORF">EDI_234300</name>
</gene>
<evidence type="ECO:0000313" key="19">
    <source>
        <dbReference type="Proteomes" id="UP000008076"/>
    </source>
</evidence>
<accession>B0EG98</accession>
<comment type="cofactor">
    <cofactor evidence="1">
        <name>Mg(2+)</name>
        <dbReference type="ChEBI" id="CHEBI:18420"/>
    </cofactor>
</comment>
<evidence type="ECO:0000256" key="8">
    <source>
        <dbReference type="ARBA" id="ARBA00022741"/>
    </source>
</evidence>
<evidence type="ECO:0000256" key="12">
    <source>
        <dbReference type="ARBA" id="ARBA00022927"/>
    </source>
</evidence>
<dbReference type="InterPro" id="IPR027417">
    <property type="entry name" value="P-loop_NTPase"/>
</dbReference>
<dbReference type="PROSITE" id="PS51720">
    <property type="entry name" value="G_AIG1"/>
    <property type="match status" value="1"/>
</dbReference>
<dbReference type="PANTHER" id="PTHR10903:SF135">
    <property type="entry name" value="TRANSLOCASE OF CHLOROPLAST 120, CHLOROPLASTIC-RELATED"/>
    <property type="match status" value="1"/>
</dbReference>
<dbReference type="Pfam" id="PF04548">
    <property type="entry name" value="AIG1"/>
    <property type="match status" value="1"/>
</dbReference>
<dbReference type="GO" id="GO:0016020">
    <property type="term" value="C:membrane"/>
    <property type="evidence" value="ECO:0007669"/>
    <property type="project" value="UniProtKB-SubCell"/>
</dbReference>
<dbReference type="EMBL" id="DS549190">
    <property type="protein sequence ID" value="EDR26444.1"/>
    <property type="molecule type" value="Genomic_DNA"/>
</dbReference>
<evidence type="ECO:0000256" key="3">
    <source>
        <dbReference type="ARBA" id="ARBA00022448"/>
    </source>
</evidence>
<evidence type="ECO:0000256" key="9">
    <source>
        <dbReference type="ARBA" id="ARBA00022801"/>
    </source>
</evidence>
<organism evidence="19">
    <name type="scientific">Entamoeba dispar (strain ATCC PRA-260 / SAW760)</name>
    <dbReference type="NCBI Taxonomy" id="370354"/>
    <lineage>
        <taxon>Eukaryota</taxon>
        <taxon>Amoebozoa</taxon>
        <taxon>Evosea</taxon>
        <taxon>Archamoebae</taxon>
        <taxon>Mastigamoebida</taxon>
        <taxon>Entamoebidae</taxon>
        <taxon>Entamoeba</taxon>
    </lineage>
</organism>
<dbReference type="Gene3D" id="3.40.50.300">
    <property type="entry name" value="P-loop containing nucleotide triphosphate hydrolases"/>
    <property type="match status" value="1"/>
</dbReference>
<evidence type="ECO:0000256" key="2">
    <source>
        <dbReference type="ARBA" id="ARBA00004167"/>
    </source>
</evidence>
<keyword evidence="14" id="KW-0342">GTP-binding</keyword>
<keyword evidence="12" id="KW-0653">Protein transport</keyword>
<keyword evidence="15" id="KW-0472">Membrane</keyword>
<dbReference type="PANTHER" id="PTHR10903">
    <property type="entry name" value="GTPASE, IMAP FAMILY MEMBER-RELATED"/>
    <property type="match status" value="1"/>
</dbReference>
<evidence type="ECO:0000256" key="16">
    <source>
        <dbReference type="ARBA" id="ARBA00024013"/>
    </source>
</evidence>
<dbReference type="InterPro" id="IPR045058">
    <property type="entry name" value="GIMA/IAN/Toc"/>
</dbReference>
<dbReference type="AlphaFoldDB" id="B0EG98"/>
<evidence type="ECO:0000256" key="13">
    <source>
        <dbReference type="ARBA" id="ARBA00022989"/>
    </source>
</evidence>
<dbReference type="GO" id="GO:0015031">
    <property type="term" value="P:protein transport"/>
    <property type="evidence" value="ECO:0007669"/>
    <property type="project" value="UniProtKB-KW"/>
</dbReference>
<keyword evidence="10" id="KW-1002">Plastid outer membrane</keyword>
<protein>
    <recommendedName>
        <fullName evidence="17">AIG1-type G domain-containing protein</fullName>
    </recommendedName>
</protein>
<keyword evidence="19" id="KW-1185">Reference proteome</keyword>
<dbReference type="eggNOG" id="ENOG502RSMV">
    <property type="taxonomic scope" value="Eukaryota"/>
</dbReference>
<keyword evidence="8" id="KW-0547">Nucleotide-binding</keyword>
<comment type="subcellular location">
    <subcellularLocation>
        <location evidence="2">Membrane</location>
        <topology evidence="2">Single-pass membrane protein</topology>
    </subcellularLocation>
    <subcellularLocation>
        <location evidence="16">Plastid</location>
        <location evidence="16">Chloroplast outer membrane</location>
    </subcellularLocation>
</comment>
<evidence type="ECO:0000313" key="18">
    <source>
        <dbReference type="EMBL" id="EDR26444.1"/>
    </source>
</evidence>
<evidence type="ECO:0000256" key="1">
    <source>
        <dbReference type="ARBA" id="ARBA00001946"/>
    </source>
</evidence>
<dbReference type="KEGG" id="edi:EDI_234300"/>
<keyword evidence="9" id="KW-0378">Hydrolase</keyword>
<evidence type="ECO:0000256" key="11">
    <source>
        <dbReference type="ARBA" id="ARBA00022842"/>
    </source>
</evidence>
<evidence type="ECO:0000256" key="5">
    <source>
        <dbReference type="ARBA" id="ARBA00022640"/>
    </source>
</evidence>
<dbReference type="GO" id="GO:0005525">
    <property type="term" value="F:GTP binding"/>
    <property type="evidence" value="ECO:0007669"/>
    <property type="project" value="UniProtKB-KW"/>
</dbReference>
<evidence type="ECO:0000256" key="15">
    <source>
        <dbReference type="ARBA" id="ARBA00023136"/>
    </source>
</evidence>
<dbReference type="RefSeq" id="XP_001737276.1">
    <property type="nucleotide sequence ID" value="XM_001737224.1"/>
</dbReference>
<dbReference type="GO" id="GO:0016787">
    <property type="term" value="F:hydrolase activity"/>
    <property type="evidence" value="ECO:0007669"/>
    <property type="project" value="UniProtKB-KW"/>
</dbReference>
<evidence type="ECO:0000256" key="10">
    <source>
        <dbReference type="ARBA" id="ARBA00022805"/>
    </source>
</evidence>
<dbReference type="GeneID" id="5882310"/>
<keyword evidence="4" id="KW-0150">Chloroplast</keyword>
<evidence type="ECO:0000256" key="7">
    <source>
        <dbReference type="ARBA" id="ARBA00022723"/>
    </source>
</evidence>
<evidence type="ECO:0000256" key="6">
    <source>
        <dbReference type="ARBA" id="ARBA00022692"/>
    </source>
</evidence>
<dbReference type="GO" id="GO:0046872">
    <property type="term" value="F:metal ion binding"/>
    <property type="evidence" value="ECO:0007669"/>
    <property type="project" value="UniProtKB-KW"/>
</dbReference>
<keyword evidence="5" id="KW-0934">Plastid</keyword>
<keyword evidence="3" id="KW-0813">Transport</keyword>
<reference evidence="19" key="1">
    <citation type="submission" date="2007-12" db="EMBL/GenBank/DDBJ databases">
        <title>Annotation of Entamoeba dispar SAW760.</title>
        <authorList>
            <person name="Lorenzi H."/>
            <person name="Inman J."/>
            <person name="Schobel S."/>
            <person name="Amedeo P."/>
            <person name="Caler E."/>
        </authorList>
    </citation>
    <scope>NUCLEOTIDE SEQUENCE [LARGE SCALE GENOMIC DNA]</scope>
    <source>
        <strain evidence="19">ATCC PRA-260 / SAW760</strain>
    </source>
</reference>
<keyword evidence="7" id="KW-0479">Metal-binding</keyword>
<dbReference type="InterPro" id="IPR006703">
    <property type="entry name" value="G_AIG1"/>
</dbReference>
<feature type="domain" description="AIG1-type G" evidence="17">
    <location>
        <begin position="6"/>
        <end position="232"/>
    </location>
</feature>